<protein>
    <submittedName>
        <fullName evidence="3">7431_t:CDS:1</fullName>
    </submittedName>
</protein>
<keyword evidence="2" id="KW-0732">Signal</keyword>
<evidence type="ECO:0000313" key="3">
    <source>
        <dbReference type="EMBL" id="CAG8458979.1"/>
    </source>
</evidence>
<evidence type="ECO:0000313" key="4">
    <source>
        <dbReference type="Proteomes" id="UP000789375"/>
    </source>
</evidence>
<feature type="transmembrane region" description="Helical" evidence="1">
    <location>
        <begin position="654"/>
        <end position="676"/>
    </location>
</feature>
<feature type="transmembrane region" description="Helical" evidence="1">
    <location>
        <begin position="833"/>
        <end position="855"/>
    </location>
</feature>
<keyword evidence="4" id="KW-1185">Reference proteome</keyword>
<keyword evidence="1" id="KW-0812">Transmembrane</keyword>
<reference evidence="3" key="1">
    <citation type="submission" date="2021-06" db="EMBL/GenBank/DDBJ databases">
        <authorList>
            <person name="Kallberg Y."/>
            <person name="Tangrot J."/>
            <person name="Rosling A."/>
        </authorList>
    </citation>
    <scope>NUCLEOTIDE SEQUENCE</scope>
    <source>
        <strain evidence="3">87-6 pot B 2015</strain>
    </source>
</reference>
<proteinExistence type="predicted"/>
<sequence>MGFSNFQSIKSKKFIAIIVLSLLLHLTLCDIQYLKSINEDFENDLTFEEYNSNPNGMILLRFSKTNNNNIYLRIVPVNGSTIYITVNKSFPTSKMNTVILNEEYILILYAVKTNTFGLLSSWTGNIIDIIDLEIVWYDTGPKSTGPSLSYGLFINKDVFSFAGVRENVVIWKRFKLPNISDSNDRNVILITEGSFSNPLYNLTLNPIPRVKYFQLIDGGFGFAISYRNEKNGYKIDEIYVNFLEADATEPLGPYLLNSFKNESIRIEVDGCINNFDGTGYTCTTYEEGSGSSQIRFLSTGAVMSVGYTNIDIYSYNFGSFFYPNFYGGYIGFIVNNNDNKIDIYDYYGVISSSEINKYNGSSYNVKNINVIQKQNVFWILQVFEDNDNYAINYYSLNTIDPSDYRYIFQNPNINNTSPSINDTIYLPNENLQLKINYNLPVILSTGNLTIYQYDEKDNLILRQIISGQNYDYCNVLNDTVSVKILPSTFHKGYAKFGVRVDNNFVKSRKTKEPLLGISENIWTFSTQLKEQDEPADQLILSIKLNFNNASTAYYDEINSQKFGQLENELSKIMPINQTRLKINRIQNLNDDHQILISIAVNKPYLNDYSMERNTESVKKDLDELIKNKDMNLISQEKFTRFIDKSYGATLTPEFWSIELIVNIVLIALVIIIYCLLQYYMINYFFIIEIILIVYDLILDITFLLSNANDIPGLYIYSLLSIIIPIALNTIVTLYLLCQEIKYNENFRDWCHDNTVTISSCTILSCVDVEALHILNTFINDDNPNLRLGLFKALFSAPEFEKITKWVTYAGFFNIFLEEIPQFIIQIYYQKHVIIYTIIPTLTLISSFVTLCFGVLEKIIIKFIKYHKNK</sequence>
<evidence type="ECO:0000256" key="1">
    <source>
        <dbReference type="SAM" id="Phobius"/>
    </source>
</evidence>
<feature type="chain" id="PRO_5040213520" evidence="2">
    <location>
        <begin position="30"/>
        <end position="869"/>
    </location>
</feature>
<dbReference type="EMBL" id="CAJVPP010000233">
    <property type="protein sequence ID" value="CAG8458979.1"/>
    <property type="molecule type" value="Genomic_DNA"/>
</dbReference>
<gene>
    <name evidence="3" type="ORF">FMOSSE_LOCUS1937</name>
</gene>
<feature type="transmembrane region" description="Helical" evidence="1">
    <location>
        <begin position="713"/>
        <end position="737"/>
    </location>
</feature>
<organism evidence="3 4">
    <name type="scientific">Funneliformis mosseae</name>
    <name type="common">Endomycorrhizal fungus</name>
    <name type="synonym">Glomus mosseae</name>
    <dbReference type="NCBI Taxonomy" id="27381"/>
    <lineage>
        <taxon>Eukaryota</taxon>
        <taxon>Fungi</taxon>
        <taxon>Fungi incertae sedis</taxon>
        <taxon>Mucoromycota</taxon>
        <taxon>Glomeromycotina</taxon>
        <taxon>Glomeromycetes</taxon>
        <taxon>Glomerales</taxon>
        <taxon>Glomeraceae</taxon>
        <taxon>Funneliformis</taxon>
    </lineage>
</organism>
<comment type="caution">
    <text evidence="3">The sequence shown here is derived from an EMBL/GenBank/DDBJ whole genome shotgun (WGS) entry which is preliminary data.</text>
</comment>
<keyword evidence="1" id="KW-0472">Membrane</keyword>
<evidence type="ECO:0000256" key="2">
    <source>
        <dbReference type="SAM" id="SignalP"/>
    </source>
</evidence>
<feature type="signal peptide" evidence="2">
    <location>
        <begin position="1"/>
        <end position="29"/>
    </location>
</feature>
<keyword evidence="1" id="KW-1133">Transmembrane helix</keyword>
<dbReference type="Proteomes" id="UP000789375">
    <property type="component" value="Unassembled WGS sequence"/>
</dbReference>
<feature type="transmembrane region" description="Helical" evidence="1">
    <location>
        <begin position="805"/>
        <end position="827"/>
    </location>
</feature>
<name>A0A9N8YYR9_FUNMO</name>
<accession>A0A9N8YYR9</accession>
<dbReference type="AlphaFoldDB" id="A0A9N8YYR9"/>
<feature type="transmembrane region" description="Helical" evidence="1">
    <location>
        <begin position="683"/>
        <end position="707"/>
    </location>
</feature>